<name>A0ACC0JSL5_CHOFU</name>
<evidence type="ECO:0000313" key="2">
    <source>
        <dbReference type="Proteomes" id="UP001064048"/>
    </source>
</evidence>
<organism evidence="1 2">
    <name type="scientific">Choristoneura fumiferana</name>
    <name type="common">Spruce budworm moth</name>
    <name type="synonym">Archips fumiferana</name>
    <dbReference type="NCBI Taxonomy" id="7141"/>
    <lineage>
        <taxon>Eukaryota</taxon>
        <taxon>Metazoa</taxon>
        <taxon>Ecdysozoa</taxon>
        <taxon>Arthropoda</taxon>
        <taxon>Hexapoda</taxon>
        <taxon>Insecta</taxon>
        <taxon>Pterygota</taxon>
        <taxon>Neoptera</taxon>
        <taxon>Endopterygota</taxon>
        <taxon>Lepidoptera</taxon>
        <taxon>Glossata</taxon>
        <taxon>Ditrysia</taxon>
        <taxon>Tortricoidea</taxon>
        <taxon>Tortricidae</taxon>
        <taxon>Tortricinae</taxon>
        <taxon>Choristoneura</taxon>
    </lineage>
</organism>
<reference evidence="1 2" key="1">
    <citation type="journal article" date="2022" name="Genome Biol. Evol.">
        <title>The Spruce Budworm Genome: Reconstructing the Evolutionary History of Antifreeze Proteins.</title>
        <authorList>
            <person name="Beliveau C."/>
            <person name="Gagne P."/>
            <person name="Picq S."/>
            <person name="Vernygora O."/>
            <person name="Keeling C.I."/>
            <person name="Pinkney K."/>
            <person name="Doucet D."/>
            <person name="Wen F."/>
            <person name="Johnston J.S."/>
            <person name="Maaroufi H."/>
            <person name="Boyle B."/>
            <person name="Laroche J."/>
            <person name="Dewar K."/>
            <person name="Juretic N."/>
            <person name="Blackburn G."/>
            <person name="Nisole A."/>
            <person name="Brunet B."/>
            <person name="Brandao M."/>
            <person name="Lumley L."/>
            <person name="Duan J."/>
            <person name="Quan G."/>
            <person name="Lucarotti C.J."/>
            <person name="Roe A.D."/>
            <person name="Sperling F.A.H."/>
            <person name="Levesque R.C."/>
            <person name="Cusson M."/>
        </authorList>
    </citation>
    <scope>NUCLEOTIDE SEQUENCE [LARGE SCALE GENOMIC DNA]</scope>
    <source>
        <strain evidence="1">Glfc:IPQL:Cfum</strain>
    </source>
</reference>
<sequence>MFGKGKKSVSLAYKEKLLADIAYYEKRIQEAQHKKKCNSSEDVVSSDEDSNPYKVTVGPFPMQLKREEARLSDCASMTLELAMLTIMQSEVNVLAAAPEVRRPVSEDGTWLEVAAECKIDLVSFTITFYAHKPHRKFAPTRFRSLQVSLTKPAHQKELSQSVLAKLNRPNLALQASDVLTICGPVLSQRHKFVLQSYATAFRSRRTTLLELAEKYADRLKMEAMPEGGYRVNCLELLTVEWTLENMWSPVVPFCHRMKFEVEYMPKHYIHAIGKLYKQFKDPSLETSERTLVLSKIFDICLEAQGPAKDLQDTFESDPETAGEWGDSRGGRGRLHERRTTIDQELEVPSKCDQNVQMSPQKLPKDKENKSQNRKTTMAPPKTLPKKAKKVASVNNKGKEVLDDENVSKSSKSNEKVAHDDATKTGNDVNVTENRKAVKRAIESDATGNAKKIRTEEKNGVKPAEIVTENDKEASEVPSVSSKSNTRKKDSKAISKSARDTDVNSKNNKMVEATKSSDSKNINKRTEATAKNAAKKVGGDNNNVKPKEIETDVVTSKNEAKEIREVGSVASSKASGKKADANAGNHLASAKEQGTEGSVASSKKSRKGVDSKSVVSSKSENEKGNVKTGSSEVSNKKVNNNKNEVTSKNLTDTMSSGNSKNKNITEKDSNKYEKTKPEVAAKNKAIDEKKVQKDNEKEKQPKAITKDKVIVHKKSVDTKVTKQNETNEITDKSVKTKQSTDKPSKSSDKNKELLRDGMRNKVTNTKNTENKSNQNTKTVENNTQNVKKSKEGNKITEPSSEATKTAKNDINKKKATKVVEKSKTIVSKVSNANDNKNEATTSKANDRFEKVGNNKVVPKLSINNIKNQNKDKAEKPRNINAKTVPEITKSNILKTNIHTGNPNIQKIKENQAKVAEKLKTRIPMMKNKLKIGSFNDNLGKTDTKLGKNAEKTKIPFKSLPVFKKIVRNPTRMSPSK</sequence>
<proteinExistence type="predicted"/>
<protein>
    <submittedName>
        <fullName evidence="1">Uncharacterized protein</fullName>
    </submittedName>
</protein>
<dbReference type="EMBL" id="CM046126">
    <property type="protein sequence ID" value="KAI8427144.1"/>
    <property type="molecule type" value="Genomic_DNA"/>
</dbReference>
<evidence type="ECO:0000313" key="1">
    <source>
        <dbReference type="EMBL" id="KAI8427144.1"/>
    </source>
</evidence>
<dbReference type="Proteomes" id="UP001064048">
    <property type="component" value="Chromosome 26"/>
</dbReference>
<comment type="caution">
    <text evidence="1">The sequence shown here is derived from an EMBL/GenBank/DDBJ whole genome shotgun (WGS) entry which is preliminary data.</text>
</comment>
<keyword evidence="2" id="KW-1185">Reference proteome</keyword>
<accession>A0ACC0JSL5</accession>
<gene>
    <name evidence="1" type="ORF">MSG28_014765</name>
</gene>